<keyword evidence="1" id="KW-0812">Transmembrane</keyword>
<evidence type="ECO:0000256" key="1">
    <source>
        <dbReference type="SAM" id="Phobius"/>
    </source>
</evidence>
<evidence type="ECO:0000313" key="3">
    <source>
        <dbReference type="Proteomes" id="UP000190774"/>
    </source>
</evidence>
<dbReference type="AlphaFoldDB" id="A0A1T4WL17"/>
<accession>A0A1T4WL17</accession>
<protein>
    <submittedName>
        <fullName evidence="2">Uncharacterized protein</fullName>
    </submittedName>
</protein>
<keyword evidence="3" id="KW-1185">Reference proteome</keyword>
<evidence type="ECO:0000313" key="2">
    <source>
        <dbReference type="EMBL" id="SKA77837.1"/>
    </source>
</evidence>
<organism evidence="2 3">
    <name type="scientific">Prosthecobacter debontii</name>
    <dbReference type="NCBI Taxonomy" id="48467"/>
    <lineage>
        <taxon>Bacteria</taxon>
        <taxon>Pseudomonadati</taxon>
        <taxon>Verrucomicrobiota</taxon>
        <taxon>Verrucomicrobiia</taxon>
        <taxon>Verrucomicrobiales</taxon>
        <taxon>Verrucomicrobiaceae</taxon>
        <taxon>Prosthecobacter</taxon>
    </lineage>
</organism>
<dbReference type="EMBL" id="FUYE01000001">
    <property type="protein sequence ID" value="SKA77837.1"/>
    <property type="molecule type" value="Genomic_DNA"/>
</dbReference>
<keyword evidence="1" id="KW-0472">Membrane</keyword>
<reference evidence="3" key="1">
    <citation type="submission" date="2017-02" db="EMBL/GenBank/DDBJ databases">
        <authorList>
            <person name="Varghese N."/>
            <person name="Submissions S."/>
        </authorList>
    </citation>
    <scope>NUCLEOTIDE SEQUENCE [LARGE SCALE GENOMIC DNA]</scope>
    <source>
        <strain evidence="3">ATCC 700200</strain>
    </source>
</reference>
<dbReference type="STRING" id="48467.SAMN02745166_00429"/>
<proteinExistence type="predicted"/>
<keyword evidence="1" id="KW-1133">Transmembrane helix</keyword>
<sequence>MLQVAERASGVKRKALLVADAPASDAPAPKQDMFEQRAFKGEAFDRMRADPELIRAKRRLIYGAATVAALVVIATVWSIFSSWNRAPGEPAARALPEEAVAAPEALVTPTEGLPTSAHKQQAVAPMFSRPVDFEQIVKRRQSELGASFGGE</sequence>
<feature type="transmembrane region" description="Helical" evidence="1">
    <location>
        <begin position="60"/>
        <end position="80"/>
    </location>
</feature>
<dbReference type="Proteomes" id="UP000190774">
    <property type="component" value="Unassembled WGS sequence"/>
</dbReference>
<gene>
    <name evidence="2" type="ORF">SAMN02745166_00429</name>
</gene>
<name>A0A1T4WL17_9BACT</name>